<dbReference type="RefSeq" id="WP_219200339.1">
    <property type="nucleotide sequence ID" value="NZ_JAHWQX010000001.1"/>
</dbReference>
<keyword evidence="1" id="KW-0472">Membrane</keyword>
<organism evidence="2 3">
    <name type="scientific">Pseudohoeflea coraliihabitans</name>
    <dbReference type="NCBI Taxonomy" id="2860393"/>
    <lineage>
        <taxon>Bacteria</taxon>
        <taxon>Pseudomonadati</taxon>
        <taxon>Pseudomonadota</taxon>
        <taxon>Alphaproteobacteria</taxon>
        <taxon>Hyphomicrobiales</taxon>
        <taxon>Rhizobiaceae</taxon>
        <taxon>Pseudohoeflea</taxon>
    </lineage>
</organism>
<proteinExistence type="predicted"/>
<dbReference type="EMBL" id="JAHWQX010000001">
    <property type="protein sequence ID" value="MBW3096586.1"/>
    <property type="molecule type" value="Genomic_DNA"/>
</dbReference>
<evidence type="ECO:0000313" key="2">
    <source>
        <dbReference type="EMBL" id="MBW3096586.1"/>
    </source>
</evidence>
<comment type="caution">
    <text evidence="2">The sequence shown here is derived from an EMBL/GenBank/DDBJ whole genome shotgun (WGS) entry which is preliminary data.</text>
</comment>
<feature type="transmembrane region" description="Helical" evidence="1">
    <location>
        <begin position="123"/>
        <end position="143"/>
    </location>
</feature>
<protein>
    <submittedName>
        <fullName evidence="2">Uncharacterized protein</fullName>
    </submittedName>
</protein>
<evidence type="ECO:0000256" key="1">
    <source>
        <dbReference type="SAM" id="Phobius"/>
    </source>
</evidence>
<accession>A0ABS6WKW4</accession>
<keyword evidence="3" id="KW-1185">Reference proteome</keyword>
<reference evidence="2" key="1">
    <citation type="submission" date="2021-07" db="EMBL/GenBank/DDBJ databases">
        <title>Pseudohoeflea marina sp. nov. a polyhydroxyalcanoate-producing bacterium.</title>
        <authorList>
            <person name="Zheng W."/>
            <person name="Yu S."/>
            <person name="Huang Y."/>
        </authorList>
    </citation>
    <scope>NUCLEOTIDE SEQUENCE</scope>
    <source>
        <strain evidence="2">DP4N28-3</strain>
    </source>
</reference>
<sequence>MLAAIPLMIIPFLIYNGILLDLAGDLFIFGADPMVTDMGADGVGATGITLGTTLLSVPMLSGAVWEMSLGDLLIVVALLILFLEILKATRAGAGSVRDHLLSMLVFVAFLVEFLLVADAATDVFFILMVIAFIDVIAGFSVSIRSARRDVSIGL</sequence>
<keyword evidence="1" id="KW-0812">Transmembrane</keyword>
<keyword evidence="1" id="KW-1133">Transmembrane helix</keyword>
<feature type="transmembrane region" description="Helical" evidence="1">
    <location>
        <begin position="98"/>
        <end position="117"/>
    </location>
</feature>
<feature type="transmembrane region" description="Helical" evidence="1">
    <location>
        <begin position="12"/>
        <end position="31"/>
    </location>
</feature>
<gene>
    <name evidence="2" type="ORF">KY465_04780</name>
</gene>
<evidence type="ECO:0000313" key="3">
    <source>
        <dbReference type="Proteomes" id="UP001430804"/>
    </source>
</evidence>
<dbReference type="Proteomes" id="UP001430804">
    <property type="component" value="Unassembled WGS sequence"/>
</dbReference>
<name>A0ABS6WKW4_9HYPH</name>
<feature type="transmembrane region" description="Helical" evidence="1">
    <location>
        <begin position="67"/>
        <end position="86"/>
    </location>
</feature>